<feature type="domain" description="Alpha/beta hydrolase fold-3" evidence="2">
    <location>
        <begin position="118"/>
        <end position="318"/>
    </location>
</feature>
<comment type="caution">
    <text evidence="3">The sequence shown here is derived from an EMBL/GenBank/DDBJ whole genome shotgun (WGS) entry which is preliminary data.</text>
</comment>
<dbReference type="InterPro" id="IPR013094">
    <property type="entry name" value="AB_hydrolase_3"/>
</dbReference>
<proteinExistence type="predicted"/>
<evidence type="ECO:0000313" key="3">
    <source>
        <dbReference type="EMBL" id="RFU24499.1"/>
    </source>
</evidence>
<reference evidence="3 4" key="1">
    <citation type="submission" date="2018-05" db="EMBL/GenBank/DDBJ databases">
        <title>Draft genome sequence of Scytalidium lignicola DSM 105466, a ubiquitous saprotrophic fungus.</title>
        <authorList>
            <person name="Buettner E."/>
            <person name="Gebauer A.M."/>
            <person name="Hofrichter M."/>
            <person name="Liers C."/>
            <person name="Kellner H."/>
        </authorList>
    </citation>
    <scope>NUCLEOTIDE SEQUENCE [LARGE SCALE GENOMIC DNA]</scope>
    <source>
        <strain evidence="3 4">DSM 105466</strain>
    </source>
</reference>
<dbReference type="EMBL" id="NCSJ02000437">
    <property type="protein sequence ID" value="RFU24499.1"/>
    <property type="molecule type" value="Genomic_DNA"/>
</dbReference>
<evidence type="ECO:0000256" key="1">
    <source>
        <dbReference type="ARBA" id="ARBA00022801"/>
    </source>
</evidence>
<dbReference type="AlphaFoldDB" id="A0A3E2GTQ6"/>
<gene>
    <name evidence="3" type="ORF">B7463_g11838</name>
</gene>
<dbReference type="InterPro" id="IPR029058">
    <property type="entry name" value="AB_hydrolase_fold"/>
</dbReference>
<dbReference type="OrthoDB" id="2152029at2759"/>
<dbReference type="OMA" id="SPWCSLT"/>
<organism evidence="3 4">
    <name type="scientific">Scytalidium lignicola</name>
    <name type="common">Hyphomycete</name>
    <dbReference type="NCBI Taxonomy" id="5539"/>
    <lineage>
        <taxon>Eukaryota</taxon>
        <taxon>Fungi</taxon>
        <taxon>Dikarya</taxon>
        <taxon>Ascomycota</taxon>
        <taxon>Pezizomycotina</taxon>
        <taxon>Leotiomycetes</taxon>
        <taxon>Leotiomycetes incertae sedis</taxon>
        <taxon>Scytalidium</taxon>
    </lineage>
</organism>
<dbReference type="Pfam" id="PF07859">
    <property type="entry name" value="Abhydrolase_3"/>
    <property type="match status" value="1"/>
</dbReference>
<dbReference type="PANTHER" id="PTHR48081:SF31">
    <property type="entry name" value="STERYL ACETYL HYDROLASE MUG81-RELATED"/>
    <property type="match status" value="1"/>
</dbReference>
<dbReference type="GO" id="GO:0016787">
    <property type="term" value="F:hydrolase activity"/>
    <property type="evidence" value="ECO:0007669"/>
    <property type="project" value="UniProtKB-KW"/>
</dbReference>
<keyword evidence="1" id="KW-0378">Hydrolase</keyword>
<dbReference type="PANTHER" id="PTHR48081">
    <property type="entry name" value="AB HYDROLASE SUPERFAMILY PROTEIN C4A8.06C"/>
    <property type="match status" value="1"/>
</dbReference>
<evidence type="ECO:0000259" key="2">
    <source>
        <dbReference type="Pfam" id="PF07859"/>
    </source>
</evidence>
<feature type="non-terminal residue" evidence="3">
    <location>
        <position position="348"/>
    </location>
</feature>
<sequence>MADSSTTQEPIKLSLGESLDFALKISHALAVTLVSLVTYPFTSASKKHPLLSKHLISALARSVSTSATIRQIRANGATTEAIYNTLATKNNFTPNTITIDDNGTKAHWIGDSSAKKVLLFFHSGGYCFHGSPEELTFCWDQVKATSGKMAVLALDYDLAPKYTYPCQLAQAAKALQYLLSNGKSPSDIIISGPSAGGHLCLSLLSHLSHPHPNPIVPAITLSSPLEGCLLISPGVSLDGQDPPLSASTIDGITPEGTAKWGAAYRGGAELDPYNAPVTADADWWKGFKADKVLIVAGAEETLAGNIKELSRKIKGEGHVAVFLDAMMGYERPQSAIIIDAWIQKTVVN</sequence>
<evidence type="ECO:0000313" key="4">
    <source>
        <dbReference type="Proteomes" id="UP000258309"/>
    </source>
</evidence>
<dbReference type="InterPro" id="IPR050300">
    <property type="entry name" value="GDXG_lipolytic_enzyme"/>
</dbReference>
<dbReference type="Gene3D" id="3.40.50.1820">
    <property type="entry name" value="alpha/beta hydrolase"/>
    <property type="match status" value="1"/>
</dbReference>
<protein>
    <recommendedName>
        <fullName evidence="2">Alpha/beta hydrolase fold-3 domain-containing protein</fullName>
    </recommendedName>
</protein>
<dbReference type="SUPFAM" id="SSF53474">
    <property type="entry name" value="alpha/beta-Hydrolases"/>
    <property type="match status" value="1"/>
</dbReference>
<name>A0A3E2GTQ6_SCYLI</name>
<feature type="non-terminal residue" evidence="3">
    <location>
        <position position="1"/>
    </location>
</feature>
<keyword evidence="4" id="KW-1185">Reference proteome</keyword>
<accession>A0A3E2GTQ6</accession>
<dbReference type="Proteomes" id="UP000258309">
    <property type="component" value="Unassembled WGS sequence"/>
</dbReference>
<dbReference type="STRING" id="5539.A0A3E2GTQ6"/>